<keyword evidence="3" id="KW-0472">Membrane</keyword>
<feature type="transmembrane region" description="Helical" evidence="3">
    <location>
        <begin position="63"/>
        <end position="83"/>
    </location>
</feature>
<dbReference type="Pfam" id="PF01145">
    <property type="entry name" value="Band_7"/>
    <property type="match status" value="1"/>
</dbReference>
<dbReference type="GO" id="GO:0008233">
    <property type="term" value="F:peptidase activity"/>
    <property type="evidence" value="ECO:0007669"/>
    <property type="project" value="UniProtKB-KW"/>
</dbReference>
<evidence type="ECO:0000256" key="2">
    <source>
        <dbReference type="ARBA" id="ARBA00006971"/>
    </source>
</evidence>
<dbReference type="PANTHER" id="PTHR42911">
    <property type="entry name" value="MODULATOR OF FTSH PROTEASE HFLC"/>
    <property type="match status" value="1"/>
</dbReference>
<accession>A0A2P5SZQ2</accession>
<dbReference type="InterPro" id="IPR036013">
    <property type="entry name" value="Band_7/SPFH_dom_sf"/>
</dbReference>
<dbReference type="Gene3D" id="3.30.479.30">
    <property type="entry name" value="Band 7 domain"/>
    <property type="match status" value="1"/>
</dbReference>
<dbReference type="RefSeq" id="WP_136131056.1">
    <property type="nucleotide sequence ID" value="NZ_PDKT01000003.1"/>
</dbReference>
<dbReference type="GO" id="GO:0006508">
    <property type="term" value="P:proteolysis"/>
    <property type="evidence" value="ECO:0007669"/>
    <property type="project" value="UniProtKB-KW"/>
</dbReference>
<sequence length="390" mass="45315">MTWNQSGNNNQDRDPWKGEKNNKSNINIFNLGNTFKELVKNIIGLNNNKNNNIKQSDIIANQLIFIMSICVLCIWILSGFYTIKEAECGVLTRFGKFNNIVTPGLNWRLNFIDQVEIINVKKIRELNTSNLMLTSDVNLINTEINLKYVITNPKYYLYSMINIEDSLLKATNSALRSIIGRTNIENILFKNSSIICRDTKHQINKIIHPYNMGINILDVNIKKINIPEEVKTAFESINKAKENRIQLILNAKNYSNKIQMIAKNKAYHIIKKEQIYQENRLLKTTGEIARILKLLPEYKSHPKILRELLYLETIKNILNNTRKILIDSNKHKILFLSESLLNDDLNCINKTKSAEHNIKKLLSTNNTIYHSNKKFHNTENIIEKRKKTCN</sequence>
<comment type="subcellular location">
    <subcellularLocation>
        <location evidence="1">Membrane</location>
        <topology evidence="1">Single-pass membrane protein</topology>
    </subcellularLocation>
</comment>
<protein>
    <recommendedName>
        <fullName evidence="3">Protein HflK</fullName>
    </recommendedName>
</protein>
<dbReference type="Proteomes" id="UP000296153">
    <property type="component" value="Unassembled WGS sequence"/>
</dbReference>
<comment type="subunit">
    <text evidence="3">HflC and HflK may interact to form a multimeric complex.</text>
</comment>
<organism evidence="6 7">
    <name type="scientific">Candidatus Pantoea edessiphila</name>
    <dbReference type="NCBI Taxonomy" id="2044610"/>
    <lineage>
        <taxon>Bacteria</taxon>
        <taxon>Pseudomonadati</taxon>
        <taxon>Pseudomonadota</taxon>
        <taxon>Gammaproteobacteria</taxon>
        <taxon>Enterobacterales</taxon>
        <taxon>Erwiniaceae</taxon>
        <taxon>Pantoea</taxon>
    </lineage>
</organism>
<gene>
    <name evidence="6" type="primary">hflK</name>
    <name evidence="6" type="ORF">CRV12_02325</name>
</gene>
<keyword evidence="3" id="KW-0812">Transmembrane</keyword>
<dbReference type="GO" id="GO:0016020">
    <property type="term" value="C:membrane"/>
    <property type="evidence" value="ECO:0007669"/>
    <property type="project" value="UniProtKB-SubCell"/>
</dbReference>
<dbReference type="SUPFAM" id="SSF117892">
    <property type="entry name" value="Band 7/SPFH domain"/>
    <property type="match status" value="1"/>
</dbReference>
<dbReference type="PANTHER" id="PTHR42911:SF2">
    <property type="entry name" value="PROHIBITIN FAMILY PROTEIN"/>
    <property type="match status" value="1"/>
</dbReference>
<dbReference type="SMART" id="SM00244">
    <property type="entry name" value="PHB"/>
    <property type="match status" value="1"/>
</dbReference>
<comment type="function">
    <text evidence="3">HflC and HflK could encode or regulate a protease.</text>
</comment>
<evidence type="ECO:0000313" key="6">
    <source>
        <dbReference type="EMBL" id="PPI87811.1"/>
    </source>
</evidence>
<dbReference type="AlphaFoldDB" id="A0A2P5SZQ2"/>
<keyword evidence="6" id="KW-0645">Protease</keyword>
<feature type="domain" description="Band 7" evidence="5">
    <location>
        <begin position="78"/>
        <end position="238"/>
    </location>
</feature>
<dbReference type="OrthoDB" id="9779595at2"/>
<feature type="compositionally biased region" description="Basic and acidic residues" evidence="4">
    <location>
        <begin position="11"/>
        <end position="21"/>
    </location>
</feature>
<dbReference type="NCBIfam" id="TIGR01933">
    <property type="entry name" value="hflK"/>
    <property type="match status" value="1"/>
</dbReference>
<dbReference type="CDD" id="cd03404">
    <property type="entry name" value="SPFH_HflK"/>
    <property type="match status" value="1"/>
</dbReference>
<dbReference type="InterPro" id="IPR001107">
    <property type="entry name" value="Band_7"/>
</dbReference>
<keyword evidence="6" id="KW-0378">Hydrolase</keyword>
<comment type="similarity">
    <text evidence="2 3">Belongs to the band 7/mec-2 family. HflK subfamily.</text>
</comment>
<feature type="compositionally biased region" description="Polar residues" evidence="4">
    <location>
        <begin position="1"/>
        <end position="10"/>
    </location>
</feature>
<dbReference type="EMBL" id="PDKT01000003">
    <property type="protein sequence ID" value="PPI87811.1"/>
    <property type="molecule type" value="Genomic_DNA"/>
</dbReference>
<comment type="caution">
    <text evidence="6">The sequence shown here is derived from an EMBL/GenBank/DDBJ whole genome shotgun (WGS) entry which is preliminary data.</text>
</comment>
<evidence type="ECO:0000313" key="7">
    <source>
        <dbReference type="Proteomes" id="UP000296153"/>
    </source>
</evidence>
<feature type="region of interest" description="Disordered" evidence="4">
    <location>
        <begin position="1"/>
        <end position="21"/>
    </location>
</feature>
<proteinExistence type="inferred from homology"/>
<evidence type="ECO:0000259" key="5">
    <source>
        <dbReference type="SMART" id="SM00244"/>
    </source>
</evidence>
<evidence type="ECO:0000256" key="1">
    <source>
        <dbReference type="ARBA" id="ARBA00004167"/>
    </source>
</evidence>
<dbReference type="InterPro" id="IPR010201">
    <property type="entry name" value="HflK"/>
</dbReference>
<evidence type="ECO:0000256" key="4">
    <source>
        <dbReference type="SAM" id="MobiDB-lite"/>
    </source>
</evidence>
<name>A0A2P5SZQ2_9GAMM</name>
<keyword evidence="3" id="KW-1133">Transmembrane helix</keyword>
<evidence type="ECO:0000256" key="3">
    <source>
        <dbReference type="RuleBase" id="RU364113"/>
    </source>
</evidence>
<reference evidence="6 7" key="1">
    <citation type="journal article" date="2018" name="Genome Biol. Evol.">
        <title>Cladogenesis and Genomic Streamlining in Extracellular Endosymbionts of Tropical Stink Bugs.</title>
        <authorList>
            <person name="Otero-Bravo A."/>
            <person name="Goffredi S."/>
            <person name="Sabree Z.L."/>
        </authorList>
    </citation>
    <scope>NUCLEOTIDE SEQUENCE [LARGE SCALE GENOMIC DNA]</scope>
    <source>
        <strain evidence="6 7">SoEE</strain>
    </source>
</reference>